<dbReference type="Proteomes" id="UP000054485">
    <property type="component" value="Unassembled WGS sequence"/>
</dbReference>
<protein>
    <recommendedName>
        <fullName evidence="3">F-box domain-containing protein</fullName>
    </recommendedName>
</protein>
<dbReference type="AlphaFoldDB" id="A0A0D0B136"/>
<keyword evidence="2" id="KW-1185">Reference proteome</keyword>
<reference evidence="1 2" key="1">
    <citation type="submission" date="2014-04" db="EMBL/GenBank/DDBJ databases">
        <authorList>
            <consortium name="DOE Joint Genome Institute"/>
            <person name="Kuo A."/>
            <person name="Ruytinx J."/>
            <person name="Rineau F."/>
            <person name="Colpaert J."/>
            <person name="Kohler A."/>
            <person name="Nagy L.G."/>
            <person name="Floudas D."/>
            <person name="Copeland A."/>
            <person name="Barry K.W."/>
            <person name="Cichocki N."/>
            <person name="Veneault-Fourrey C."/>
            <person name="LaButti K."/>
            <person name="Lindquist E.A."/>
            <person name="Lipzen A."/>
            <person name="Lundell T."/>
            <person name="Morin E."/>
            <person name="Murat C."/>
            <person name="Sun H."/>
            <person name="Tunlid A."/>
            <person name="Henrissat B."/>
            <person name="Grigoriev I.V."/>
            <person name="Hibbett D.S."/>
            <person name="Martin F."/>
            <person name="Nordberg H.P."/>
            <person name="Cantor M.N."/>
            <person name="Hua S.X."/>
        </authorList>
    </citation>
    <scope>NUCLEOTIDE SEQUENCE [LARGE SCALE GENOMIC DNA]</scope>
    <source>
        <strain evidence="1 2">UH-Slu-Lm8-n1</strain>
    </source>
</reference>
<dbReference type="HOGENOM" id="CLU_052689_0_0_1"/>
<proteinExistence type="predicted"/>
<dbReference type="OrthoDB" id="3256525at2759"/>
<dbReference type="EMBL" id="KN835144">
    <property type="protein sequence ID" value="KIK47671.1"/>
    <property type="molecule type" value="Genomic_DNA"/>
</dbReference>
<sequence length="428" mass="48835">MIPNSVSALKARRRVNIPQLPPELWEIIFYHATYVPDIFIPEIYKHSGALGNLFNRDHYPLIRHSLLTRRYLVRVCKTWWHLATPFLYRSIFIGRGRCLSSLASALAFSARGKGVVLGERPLGSFTERLDIAMRDKSQAHGNTDLELLAEVIRCLPNLAIVSVNVRTTQYGSLAMPDIVMDALAYVAPSLKIIDWATRRLLPPLYGLHDVVNATQHLRILRCPYSLTGHTTAKAICTLSSCTTLAVPLDDMFYRMTPTQLPALRELSYHCLVLARQPLFIPFMKSHGSKLTSVHLYWPGYIAHTSDRIKGLATHCPNLRRLTIILSDWESFDVESFKLISVDFLGLRCRQNQSSTRSYKFVISALERLKDEMPALRTVRFTSPFNVNELLKNHPKALVHALELFKGSKLRLEDHEGRLLFWYICITDP</sequence>
<evidence type="ECO:0000313" key="2">
    <source>
        <dbReference type="Proteomes" id="UP000054485"/>
    </source>
</evidence>
<evidence type="ECO:0008006" key="3">
    <source>
        <dbReference type="Google" id="ProtNLM"/>
    </source>
</evidence>
<reference evidence="2" key="2">
    <citation type="submission" date="2015-01" db="EMBL/GenBank/DDBJ databases">
        <title>Evolutionary Origins and Diversification of the Mycorrhizal Mutualists.</title>
        <authorList>
            <consortium name="DOE Joint Genome Institute"/>
            <consortium name="Mycorrhizal Genomics Consortium"/>
            <person name="Kohler A."/>
            <person name="Kuo A."/>
            <person name="Nagy L.G."/>
            <person name="Floudas D."/>
            <person name="Copeland A."/>
            <person name="Barry K.W."/>
            <person name="Cichocki N."/>
            <person name="Veneault-Fourrey C."/>
            <person name="LaButti K."/>
            <person name="Lindquist E.A."/>
            <person name="Lipzen A."/>
            <person name="Lundell T."/>
            <person name="Morin E."/>
            <person name="Murat C."/>
            <person name="Riley R."/>
            <person name="Ohm R."/>
            <person name="Sun H."/>
            <person name="Tunlid A."/>
            <person name="Henrissat B."/>
            <person name="Grigoriev I.V."/>
            <person name="Hibbett D.S."/>
            <person name="Martin F."/>
        </authorList>
    </citation>
    <scope>NUCLEOTIDE SEQUENCE [LARGE SCALE GENOMIC DNA]</scope>
    <source>
        <strain evidence="2">UH-Slu-Lm8-n1</strain>
    </source>
</reference>
<dbReference type="InParanoid" id="A0A0D0B136"/>
<accession>A0A0D0B136</accession>
<dbReference type="Gene3D" id="3.80.10.10">
    <property type="entry name" value="Ribonuclease Inhibitor"/>
    <property type="match status" value="1"/>
</dbReference>
<evidence type="ECO:0000313" key="1">
    <source>
        <dbReference type="EMBL" id="KIK47671.1"/>
    </source>
</evidence>
<organism evidence="1 2">
    <name type="scientific">Suillus luteus UH-Slu-Lm8-n1</name>
    <dbReference type="NCBI Taxonomy" id="930992"/>
    <lineage>
        <taxon>Eukaryota</taxon>
        <taxon>Fungi</taxon>
        <taxon>Dikarya</taxon>
        <taxon>Basidiomycota</taxon>
        <taxon>Agaricomycotina</taxon>
        <taxon>Agaricomycetes</taxon>
        <taxon>Agaricomycetidae</taxon>
        <taxon>Boletales</taxon>
        <taxon>Suillineae</taxon>
        <taxon>Suillaceae</taxon>
        <taxon>Suillus</taxon>
    </lineage>
</organism>
<dbReference type="InterPro" id="IPR032675">
    <property type="entry name" value="LRR_dom_sf"/>
</dbReference>
<name>A0A0D0B136_9AGAM</name>
<gene>
    <name evidence="1" type="ORF">CY34DRAFT_190093</name>
</gene>